<gene>
    <name evidence="3" type="ORF">AGR3A_Lc160127</name>
</gene>
<sequence length="495" mass="55875">MSDTNKKMRVFFDISSLVAYVAKIDRYSGIQRVLVNIVAEIKKYAVDAEFYFCFHEGVTRKYVSLPFSYFNMENFDDPATLRAALKMPKVSTAADISVISRYNSNILKFYFHRTKLDFLAMLGSKHSFLRHNITPERWLEMRFPRDRKSRKSAMKKSFLAICQPGDVLVNLDSSWLDLHERTFAAAKEKGVICYTLVYDLIPILLPQTTNGMMPLIFHKWLANSVEYTTKYLCISNATKKDLQIFLAKSGCRHEIDVLPLAQQGIDRKVTPEAAGPMSVKVNKNAYPWLYEVAEISDHVRNVATIPYVLCAGTIEARKNVWRIAQSWQRLLEDGDYDLPRLVFAGRKGWHIRAFEDFLNATGNLNGWIQIIEAPSDSELAFLYRNCKFSIMASLYEGWGLPVGEALSYGKTAVVSNNSSLPEVGGDHVEYCDATSIESIAAACGRLIKNPARIEELEDGIASAKLRTWAEVASDLLSILGLLTDTPAEQNNALQN</sequence>
<dbReference type="RefSeq" id="WP_080843006.1">
    <property type="nucleotide sequence ID" value="NZ_LT009724.1"/>
</dbReference>
<dbReference type="STRING" id="1183432.AGR3A_Lc160127"/>
<dbReference type="EMBL" id="FBWK01000052">
    <property type="protein sequence ID" value="CUX59950.1"/>
    <property type="molecule type" value="Genomic_DNA"/>
</dbReference>
<dbReference type="PANTHER" id="PTHR46401">
    <property type="entry name" value="GLYCOSYLTRANSFERASE WBBK-RELATED"/>
    <property type="match status" value="1"/>
</dbReference>
<dbReference type="Proteomes" id="UP000191988">
    <property type="component" value="Unassembled WGS sequence"/>
</dbReference>
<dbReference type="PANTHER" id="PTHR46401:SF2">
    <property type="entry name" value="GLYCOSYLTRANSFERASE WBBK-RELATED"/>
    <property type="match status" value="1"/>
</dbReference>
<dbReference type="GO" id="GO:0016757">
    <property type="term" value="F:glycosyltransferase activity"/>
    <property type="evidence" value="ECO:0007669"/>
    <property type="project" value="InterPro"/>
</dbReference>
<feature type="domain" description="Glycosyl transferase family 1" evidence="2">
    <location>
        <begin position="306"/>
        <end position="455"/>
    </location>
</feature>
<dbReference type="CDD" id="cd03809">
    <property type="entry name" value="GT4_MtfB-like"/>
    <property type="match status" value="1"/>
</dbReference>
<dbReference type="Gene3D" id="3.40.50.2000">
    <property type="entry name" value="Glycogen Phosphorylase B"/>
    <property type="match status" value="1"/>
</dbReference>
<keyword evidence="1 3" id="KW-0808">Transferase</keyword>
<evidence type="ECO:0000313" key="3">
    <source>
        <dbReference type="EMBL" id="CUX59950.1"/>
    </source>
</evidence>
<dbReference type="InterPro" id="IPR001296">
    <property type="entry name" value="Glyco_trans_1"/>
</dbReference>
<accession>A0A1S7RZ37</accession>
<proteinExistence type="predicted"/>
<dbReference type="Pfam" id="PF00534">
    <property type="entry name" value="Glycos_transf_1"/>
    <property type="match status" value="1"/>
</dbReference>
<evidence type="ECO:0000259" key="2">
    <source>
        <dbReference type="Pfam" id="PF00534"/>
    </source>
</evidence>
<organism evidence="3 4">
    <name type="scientific">Agrobacterium tomkonis CFBP 6623</name>
    <dbReference type="NCBI Taxonomy" id="1183432"/>
    <lineage>
        <taxon>Bacteria</taxon>
        <taxon>Pseudomonadati</taxon>
        <taxon>Pseudomonadota</taxon>
        <taxon>Alphaproteobacteria</taxon>
        <taxon>Hyphomicrobiales</taxon>
        <taxon>Rhizobiaceae</taxon>
        <taxon>Rhizobium/Agrobacterium group</taxon>
        <taxon>Agrobacterium</taxon>
        <taxon>Agrobacterium tumefaciens complex</taxon>
    </lineage>
</organism>
<protein>
    <submittedName>
        <fullName evidence="3">Putative Glycosyl transferase group 1</fullName>
    </submittedName>
</protein>
<evidence type="ECO:0000313" key="4">
    <source>
        <dbReference type="Proteomes" id="UP000191988"/>
    </source>
</evidence>
<dbReference type="AlphaFoldDB" id="A0A1S7RZ37"/>
<evidence type="ECO:0000256" key="1">
    <source>
        <dbReference type="ARBA" id="ARBA00022679"/>
    </source>
</evidence>
<reference evidence="4" key="1">
    <citation type="submission" date="2016-01" db="EMBL/GenBank/DDBJ databases">
        <authorList>
            <person name="Regsiter A."/>
            <person name="william w."/>
        </authorList>
    </citation>
    <scope>NUCLEOTIDE SEQUENCE [LARGE SCALE GENOMIC DNA]</scope>
    <source>
        <strain evidence="4">CFBP 6623</strain>
    </source>
</reference>
<keyword evidence="4" id="KW-1185">Reference proteome</keyword>
<dbReference type="SUPFAM" id="SSF53756">
    <property type="entry name" value="UDP-Glycosyltransferase/glycogen phosphorylase"/>
    <property type="match status" value="1"/>
</dbReference>
<name>A0A1S7RZ37_9HYPH</name>